<dbReference type="Pfam" id="PF05638">
    <property type="entry name" value="T6SS_HCP"/>
    <property type="match status" value="1"/>
</dbReference>
<accession>A0A0H3H4Y9</accession>
<feature type="region of interest" description="Disordered" evidence="1">
    <location>
        <begin position="139"/>
        <end position="161"/>
    </location>
</feature>
<sequence length="161" mass="17697">MDVIFLKLDNIEGESQAKGFEKQLEIMTFSHNVAMPVTNDVSNNERTSGRAHVGEMSLTKFVDLATPKLNEYCCSGKMIKEAVLTLCRNDNGKMLPFIIYTLTNVVISHLSVSGGSGGKPVETMSLNFTKIKWEISAQKSDSQKEGNVSSVWDMATNKKGS</sequence>
<reference evidence="2 3" key="1">
    <citation type="journal article" date="2012" name="J. Bacteriol.">
        <title>Complete genome sequence of Klebsiella oxytoca KCTC 1686, used in production of 2,3-butanediol.</title>
        <authorList>
            <person name="Shin S.H."/>
            <person name="Kim S."/>
            <person name="Kim J.Y."/>
            <person name="Lee S."/>
            <person name="Um Y."/>
            <person name="Oh M.K."/>
            <person name="Kim Y.R."/>
            <person name="Lee J."/>
            <person name="Yang K.S."/>
        </authorList>
    </citation>
    <scope>NUCLEOTIDE SEQUENCE [LARGE SCALE GENOMIC DNA]</scope>
    <source>
        <strain evidence="3">ATCC 8724 / DSM 4798 / JCM 20051 / NBRC 3318 / NRRL B-199 / KCTC 1686</strain>
    </source>
</reference>
<dbReference type="Gene3D" id="2.30.110.20">
    <property type="entry name" value="Hcp1-like"/>
    <property type="match status" value="1"/>
</dbReference>
<dbReference type="InterPro" id="IPR008514">
    <property type="entry name" value="T6SS_Hcp"/>
</dbReference>
<dbReference type="Proteomes" id="UP000007843">
    <property type="component" value="Chromosome"/>
</dbReference>
<dbReference type="NCBIfam" id="TIGR03344">
    <property type="entry name" value="VI_effect_Hcp1"/>
    <property type="match status" value="1"/>
</dbReference>
<dbReference type="PANTHER" id="PTHR36152:SF1">
    <property type="entry name" value="UBIQUITIN-LIKE DOMAIN-CONTAINING PROTEIN"/>
    <property type="match status" value="1"/>
</dbReference>
<dbReference type="EMBL" id="CP003218">
    <property type="protein sequence ID" value="AEX03569.1"/>
    <property type="molecule type" value="Genomic_DNA"/>
</dbReference>
<dbReference type="InterPro" id="IPR036624">
    <property type="entry name" value="Hcp1-lik_sf"/>
</dbReference>
<organism evidence="2 3">
    <name type="scientific">Klebsiella michiganensis (strain ATCC 8724 / DSM 4798 / JCM 20051 / NBRC 3318 / NRRL B-199 / KCTC 1686 / BUCSAV 143 / CCM 1901)</name>
    <dbReference type="NCBI Taxonomy" id="1006551"/>
    <lineage>
        <taxon>Bacteria</taxon>
        <taxon>Pseudomonadati</taxon>
        <taxon>Pseudomonadota</taxon>
        <taxon>Gammaproteobacteria</taxon>
        <taxon>Enterobacterales</taxon>
        <taxon>Enterobacteriaceae</taxon>
        <taxon>Klebsiella/Raoultella group</taxon>
        <taxon>Klebsiella</taxon>
    </lineage>
</organism>
<evidence type="ECO:0000256" key="1">
    <source>
        <dbReference type="SAM" id="MobiDB-lite"/>
    </source>
</evidence>
<dbReference type="KEGG" id="kox:KOX_09215"/>
<evidence type="ECO:0000313" key="2">
    <source>
        <dbReference type="EMBL" id="AEX03569.1"/>
    </source>
</evidence>
<dbReference type="SUPFAM" id="SSF141452">
    <property type="entry name" value="Hcp1-like"/>
    <property type="match status" value="1"/>
</dbReference>
<evidence type="ECO:0000313" key="3">
    <source>
        <dbReference type="Proteomes" id="UP000007843"/>
    </source>
</evidence>
<gene>
    <name evidence="2" type="ordered locus">KOX_09215</name>
</gene>
<dbReference type="RefSeq" id="WP_014227657.1">
    <property type="nucleotide sequence ID" value="NC_016612.1"/>
</dbReference>
<proteinExistence type="predicted"/>
<protein>
    <submittedName>
        <fullName evidence="2">Hcp family T6SS protein Cts2H</fullName>
    </submittedName>
</protein>
<name>A0A0H3H4Y9_KLEM8</name>
<dbReference type="InterPro" id="IPR053165">
    <property type="entry name" value="HSI-I_assembly_Hcp1"/>
</dbReference>
<dbReference type="AlphaFoldDB" id="A0A0H3H4Y9"/>
<feature type="compositionally biased region" description="Polar residues" evidence="1">
    <location>
        <begin position="139"/>
        <end position="150"/>
    </location>
</feature>
<dbReference type="PANTHER" id="PTHR36152">
    <property type="entry name" value="CYTOPLASMIC PROTEIN-RELATED"/>
    <property type="match status" value="1"/>
</dbReference>
<dbReference type="HOGENOM" id="CLU_112762_3_0_6"/>